<protein>
    <recommendedName>
        <fullName evidence="4">Thioredoxin-like fold domain-containing protein</fullName>
    </recommendedName>
</protein>
<evidence type="ECO:0000313" key="2">
    <source>
        <dbReference type="EMBL" id="OGH58914.1"/>
    </source>
</evidence>
<dbReference type="Gene3D" id="3.40.30.10">
    <property type="entry name" value="Glutaredoxin"/>
    <property type="match status" value="2"/>
</dbReference>
<dbReference type="EMBL" id="MFPS01000008">
    <property type="protein sequence ID" value="OGH58914.1"/>
    <property type="molecule type" value="Genomic_DNA"/>
</dbReference>
<name>A0A1F6LHX1_9BACT</name>
<keyword evidence="1" id="KW-0812">Transmembrane</keyword>
<comment type="caution">
    <text evidence="2">The sequence shown here is derived from an EMBL/GenBank/DDBJ whole genome shotgun (WGS) entry which is preliminary data.</text>
</comment>
<evidence type="ECO:0008006" key="4">
    <source>
        <dbReference type="Google" id="ProtNLM"/>
    </source>
</evidence>
<dbReference type="AlphaFoldDB" id="A0A1F6LHX1"/>
<reference evidence="2 3" key="1">
    <citation type="journal article" date="2016" name="Nat. Commun.">
        <title>Thousands of microbial genomes shed light on interconnected biogeochemical processes in an aquifer system.</title>
        <authorList>
            <person name="Anantharaman K."/>
            <person name="Brown C.T."/>
            <person name="Hug L.A."/>
            <person name="Sharon I."/>
            <person name="Castelle C.J."/>
            <person name="Probst A.J."/>
            <person name="Thomas B.C."/>
            <person name="Singh A."/>
            <person name="Wilkins M.J."/>
            <person name="Karaoz U."/>
            <person name="Brodie E.L."/>
            <person name="Williams K.H."/>
            <person name="Hubbard S.S."/>
            <person name="Banfield J.F."/>
        </authorList>
    </citation>
    <scope>NUCLEOTIDE SEQUENCE [LARGE SCALE GENOMIC DNA]</scope>
</reference>
<dbReference type="Proteomes" id="UP000177067">
    <property type="component" value="Unassembled WGS sequence"/>
</dbReference>
<gene>
    <name evidence="2" type="ORF">A2725_04170</name>
</gene>
<evidence type="ECO:0000256" key="1">
    <source>
        <dbReference type="SAM" id="Phobius"/>
    </source>
</evidence>
<keyword evidence="1" id="KW-1133">Transmembrane helix</keyword>
<keyword evidence="1" id="KW-0472">Membrane</keyword>
<feature type="transmembrane region" description="Helical" evidence="1">
    <location>
        <begin position="39"/>
        <end position="60"/>
    </location>
</feature>
<evidence type="ECO:0000313" key="3">
    <source>
        <dbReference type="Proteomes" id="UP000177067"/>
    </source>
</evidence>
<sequence length="300" mass="33483">MIEEKKDCCAEHDIKKESDGCKDKTMKEAHNAGRSPNQILITVLAVVVAINILTMGFFTYSVNSKLNEAIDLTKPQKAKLTLVRADDCPLCGDLVQYKNVVKAQNVELSDDVVVGSNSEEGKQLIKDLGLTRLPALVFVTDENLKSEIAKTLEKDSRRIGENTIVWEKVYPPYLDIQTKNVSGLVDVIYITDKRCANCYDPLQIHRQVLQNYGVVISSEKVVDVLDAVGNELVSKYNIEQVPTVLLFGTENYSTFLNIWSQVGTIEDDGMLVFRKPEVLNQTYKNLITGVVIEPLVATEL</sequence>
<proteinExistence type="predicted"/>
<accession>A0A1F6LHX1</accession>
<organism evidence="2 3">
    <name type="scientific">Candidatus Magasanikbacteria bacterium RIFCSPHIGHO2_01_FULL_33_34</name>
    <dbReference type="NCBI Taxonomy" id="1798671"/>
    <lineage>
        <taxon>Bacteria</taxon>
        <taxon>Candidatus Magasanikiibacteriota</taxon>
    </lineage>
</organism>